<evidence type="ECO:0000313" key="3">
    <source>
        <dbReference type="Proteomes" id="UP000663881"/>
    </source>
</evidence>
<feature type="non-terminal residue" evidence="2">
    <location>
        <position position="1"/>
    </location>
</feature>
<evidence type="ECO:0000313" key="2">
    <source>
        <dbReference type="EMBL" id="CAF4277118.1"/>
    </source>
</evidence>
<proteinExistence type="predicted"/>
<accession>A0A820GEV6</accession>
<dbReference type="EMBL" id="CAJOAY010014342">
    <property type="protein sequence ID" value="CAF4277118.1"/>
    <property type="molecule type" value="Genomic_DNA"/>
</dbReference>
<dbReference type="AlphaFoldDB" id="A0A820GEV6"/>
<feature type="region of interest" description="Disordered" evidence="1">
    <location>
        <begin position="35"/>
        <end position="71"/>
    </location>
</feature>
<sequence>ARLQKVLKNLCHHTQTRQWIVKALLSIINKSTGRAEYDGPTSTPGAPTLILKNPSTNNQSQTTTTSSLTNSIGNENQQLKTIHPSWLTINFESAFGARTNVFKIQRLGNTKRHGSIQISVHAQACPIVCRQVLDSLILLAKNFPEQFLPLPLNHTEQQTSTTTTTTTTTTIVPSNDQTTKMNSPDKQLTPTPSKPSPNIRDLSFWELLLKLDQSFNNRTNRSSTNPLQNISSIVITNSNSNNNQRTSLTLNINTNNTNTNEIDFESSPLASLLLMLDHPILNKNTQLMDKLFKLLSLISQSFQIHIITKKDISPSPLATSTPMTIEPINPLQQQQQAPPPPPAAAAAAQQQPPQQPPQQQNNQALSTNTNNKLVVSDDQVVLGLQLDLVIKALISKSCTEEGLEFATTLLLNVSKINQATRDKVLHLLLNGIRLLGKDVSEEI</sequence>
<feature type="compositionally biased region" description="Low complexity" evidence="1">
    <location>
        <begin position="344"/>
        <end position="364"/>
    </location>
</feature>
<organism evidence="2 3">
    <name type="scientific">Adineta steineri</name>
    <dbReference type="NCBI Taxonomy" id="433720"/>
    <lineage>
        <taxon>Eukaryota</taxon>
        <taxon>Metazoa</taxon>
        <taxon>Spiralia</taxon>
        <taxon>Gnathifera</taxon>
        <taxon>Rotifera</taxon>
        <taxon>Eurotatoria</taxon>
        <taxon>Bdelloidea</taxon>
        <taxon>Adinetida</taxon>
        <taxon>Adinetidae</taxon>
        <taxon>Adineta</taxon>
    </lineage>
</organism>
<protein>
    <submittedName>
        <fullName evidence="2">Uncharacterized protein</fullName>
    </submittedName>
</protein>
<dbReference type="Proteomes" id="UP000663881">
    <property type="component" value="Unassembled WGS sequence"/>
</dbReference>
<evidence type="ECO:0000256" key="1">
    <source>
        <dbReference type="SAM" id="MobiDB-lite"/>
    </source>
</evidence>
<name>A0A820GEV6_9BILA</name>
<feature type="compositionally biased region" description="Low complexity" evidence="1">
    <location>
        <begin position="159"/>
        <end position="170"/>
    </location>
</feature>
<feature type="compositionally biased region" description="Low complexity" evidence="1">
    <location>
        <begin position="55"/>
        <end position="71"/>
    </location>
</feature>
<feature type="region of interest" description="Disordered" evidence="1">
    <location>
        <begin position="154"/>
        <end position="199"/>
    </location>
</feature>
<gene>
    <name evidence="2" type="ORF">OKA104_LOCUS44982</name>
</gene>
<comment type="caution">
    <text evidence="2">The sequence shown here is derived from an EMBL/GenBank/DDBJ whole genome shotgun (WGS) entry which is preliminary data.</text>
</comment>
<feature type="region of interest" description="Disordered" evidence="1">
    <location>
        <begin position="331"/>
        <end position="364"/>
    </location>
</feature>
<feature type="compositionally biased region" description="Polar residues" evidence="1">
    <location>
        <begin position="171"/>
        <end position="191"/>
    </location>
</feature>
<feature type="non-terminal residue" evidence="2">
    <location>
        <position position="443"/>
    </location>
</feature>
<reference evidence="2" key="1">
    <citation type="submission" date="2021-02" db="EMBL/GenBank/DDBJ databases">
        <authorList>
            <person name="Nowell W R."/>
        </authorList>
    </citation>
    <scope>NUCLEOTIDE SEQUENCE</scope>
</reference>